<feature type="compositionally biased region" description="Low complexity" evidence="1">
    <location>
        <begin position="55"/>
        <end position="75"/>
    </location>
</feature>
<reference evidence="2 3" key="1">
    <citation type="journal article" date="2010" name="PLoS Genet.">
        <title>De novo assembly of a 40 Mb eukaryotic genome from short sequence reads: Sordaria macrospora, a model organism for fungal morphogenesis.</title>
        <authorList>
            <person name="Nowrousian M."/>
            <person name="Stajich J."/>
            <person name="Chu M."/>
            <person name="Engh I."/>
            <person name="Espagne E."/>
            <person name="Halliday K."/>
            <person name="Kamerewerd J."/>
            <person name="Kempken F."/>
            <person name="Knab B."/>
            <person name="Kuo H.C."/>
            <person name="Osiewacz H.D."/>
            <person name="Poeggeler S."/>
            <person name="Read N."/>
            <person name="Seiler S."/>
            <person name="Smith K."/>
            <person name="Zickler D."/>
            <person name="Kueck U."/>
            <person name="Freitag M."/>
        </authorList>
    </citation>
    <scope>NUCLEOTIDE SEQUENCE [LARGE SCALE GENOMIC DNA]</scope>
    <source>
        <strain evidence="3">ATCC MYA-333 / DSM 997 / K(L3346) / K-hell</strain>
        <tissue evidence="2">Mycelium</tissue>
    </source>
</reference>
<dbReference type="OrthoDB" id="2532734at2759"/>
<feature type="compositionally biased region" description="Basic and acidic residues" evidence="1">
    <location>
        <begin position="1"/>
        <end position="25"/>
    </location>
</feature>
<comment type="caution">
    <text evidence="2">The sequence shown here is derived from an EMBL/GenBank/DDBJ whole genome shotgun (WGS) entry which is preliminary data.</text>
</comment>
<dbReference type="KEGG" id="smp:10804423"/>
<dbReference type="EMBL" id="CABT02000008">
    <property type="protein sequence ID" value="CCC09376.1"/>
    <property type="molecule type" value="Genomic_DNA"/>
</dbReference>
<evidence type="ECO:0000313" key="2">
    <source>
        <dbReference type="EMBL" id="CCC09376.1"/>
    </source>
</evidence>
<dbReference type="GeneID" id="10804423"/>
<dbReference type="eggNOG" id="ENOG502RJKG">
    <property type="taxonomic scope" value="Eukaryota"/>
</dbReference>
<dbReference type="VEuPathDB" id="FungiDB:SMAC_05208"/>
<organism evidence="2 3">
    <name type="scientific">Sordaria macrospora (strain ATCC MYA-333 / DSM 997 / K(L3346) / K-hell)</name>
    <dbReference type="NCBI Taxonomy" id="771870"/>
    <lineage>
        <taxon>Eukaryota</taxon>
        <taxon>Fungi</taxon>
        <taxon>Dikarya</taxon>
        <taxon>Ascomycota</taxon>
        <taxon>Pezizomycotina</taxon>
        <taxon>Sordariomycetes</taxon>
        <taxon>Sordariomycetidae</taxon>
        <taxon>Sordariales</taxon>
        <taxon>Sordariaceae</taxon>
        <taxon>Sordaria</taxon>
    </lineage>
</organism>
<protein>
    <submittedName>
        <fullName evidence="2">WGS project CABT00000000 data, contig 2.8</fullName>
    </submittedName>
</protein>
<keyword evidence="3" id="KW-1185">Reference proteome</keyword>
<feature type="region of interest" description="Disordered" evidence="1">
    <location>
        <begin position="1"/>
        <end position="82"/>
    </location>
</feature>
<name>F7VV29_SORMK</name>
<dbReference type="Proteomes" id="UP000001881">
    <property type="component" value="Unassembled WGS sequence"/>
</dbReference>
<evidence type="ECO:0000256" key="1">
    <source>
        <dbReference type="SAM" id="MobiDB-lite"/>
    </source>
</evidence>
<dbReference type="AlphaFoldDB" id="F7VV29"/>
<proteinExistence type="predicted"/>
<gene>
    <name evidence="2" type="ORF">SMAC_05208</name>
</gene>
<dbReference type="InParanoid" id="F7VV29"/>
<evidence type="ECO:0000313" key="3">
    <source>
        <dbReference type="Proteomes" id="UP000001881"/>
    </source>
</evidence>
<sequence>MAGGDDLSKKEVNILPHDTQKDEQKNSNNPLNKLADGAKATFEQASKAMPGPAILRTSAARRAPRRSAGPRLSSLTSKGMDL</sequence>
<accession>F7VV29</accession>
<dbReference type="HOGENOM" id="CLU_2559752_0_0_1"/>